<dbReference type="AlphaFoldDB" id="A0A6J6E5C7"/>
<gene>
    <name evidence="8" type="ORF">UFOPK1493_02352</name>
</gene>
<evidence type="ECO:0000256" key="5">
    <source>
        <dbReference type="ARBA" id="ARBA00022989"/>
    </source>
</evidence>
<dbReference type="SUPFAM" id="SSF103481">
    <property type="entry name" value="Multidrug resistance efflux transporter EmrE"/>
    <property type="match status" value="1"/>
</dbReference>
<feature type="transmembrane region" description="Helical" evidence="7">
    <location>
        <begin position="83"/>
        <end position="101"/>
    </location>
</feature>
<reference evidence="8" key="1">
    <citation type="submission" date="2020-05" db="EMBL/GenBank/DDBJ databases">
        <authorList>
            <person name="Chiriac C."/>
            <person name="Salcher M."/>
            <person name="Ghai R."/>
            <person name="Kavagutti S V."/>
        </authorList>
    </citation>
    <scope>NUCLEOTIDE SEQUENCE</scope>
</reference>
<evidence type="ECO:0000256" key="1">
    <source>
        <dbReference type="ARBA" id="ARBA00004651"/>
    </source>
</evidence>
<evidence type="ECO:0000313" key="8">
    <source>
        <dbReference type="EMBL" id="CAB4570415.1"/>
    </source>
</evidence>
<keyword evidence="6 7" id="KW-0472">Membrane</keyword>
<dbReference type="EMBL" id="CAEZSR010000093">
    <property type="protein sequence ID" value="CAB4570415.1"/>
    <property type="molecule type" value="Genomic_DNA"/>
</dbReference>
<dbReference type="Gene3D" id="1.10.3730.20">
    <property type="match status" value="1"/>
</dbReference>
<dbReference type="Pfam" id="PF00893">
    <property type="entry name" value="Multi_Drug_Res"/>
    <property type="match status" value="1"/>
</dbReference>
<keyword evidence="4 7" id="KW-0812">Transmembrane</keyword>
<proteinExistence type="predicted"/>
<dbReference type="GO" id="GO:0005886">
    <property type="term" value="C:plasma membrane"/>
    <property type="evidence" value="ECO:0007669"/>
    <property type="project" value="UniProtKB-SubCell"/>
</dbReference>
<dbReference type="GO" id="GO:0022857">
    <property type="term" value="F:transmembrane transporter activity"/>
    <property type="evidence" value="ECO:0007669"/>
    <property type="project" value="InterPro"/>
</dbReference>
<keyword evidence="5 7" id="KW-1133">Transmembrane helix</keyword>
<dbReference type="InterPro" id="IPR000390">
    <property type="entry name" value="Small_drug/metabolite_transptr"/>
</dbReference>
<evidence type="ECO:0000256" key="2">
    <source>
        <dbReference type="ARBA" id="ARBA00022448"/>
    </source>
</evidence>
<accession>A0A6J6E5C7</accession>
<protein>
    <submittedName>
        <fullName evidence="8">Unannotated protein</fullName>
    </submittedName>
</protein>
<evidence type="ECO:0000256" key="6">
    <source>
        <dbReference type="ARBA" id="ARBA00023136"/>
    </source>
</evidence>
<organism evidence="8">
    <name type="scientific">freshwater metagenome</name>
    <dbReference type="NCBI Taxonomy" id="449393"/>
    <lineage>
        <taxon>unclassified sequences</taxon>
        <taxon>metagenomes</taxon>
        <taxon>ecological metagenomes</taxon>
    </lineage>
</organism>
<comment type="subcellular location">
    <subcellularLocation>
        <location evidence="1">Cell membrane</location>
        <topology evidence="1">Multi-pass membrane protein</topology>
    </subcellularLocation>
</comment>
<dbReference type="PANTHER" id="PTHR30561:SF1">
    <property type="entry name" value="MULTIDRUG TRANSPORTER EMRE"/>
    <property type="match status" value="1"/>
</dbReference>
<keyword evidence="2" id="KW-0813">Transport</keyword>
<feature type="transmembrane region" description="Helical" evidence="7">
    <location>
        <begin position="57"/>
        <end position="77"/>
    </location>
</feature>
<keyword evidence="3" id="KW-1003">Cell membrane</keyword>
<dbReference type="InterPro" id="IPR037185">
    <property type="entry name" value="EmrE-like"/>
</dbReference>
<evidence type="ECO:0000256" key="7">
    <source>
        <dbReference type="SAM" id="Phobius"/>
    </source>
</evidence>
<evidence type="ECO:0000256" key="4">
    <source>
        <dbReference type="ARBA" id="ARBA00022692"/>
    </source>
</evidence>
<name>A0A6J6E5C7_9ZZZZ</name>
<dbReference type="InterPro" id="IPR045324">
    <property type="entry name" value="Small_multidrug_res"/>
</dbReference>
<sequence length="106" mass="10873">MIWLVLTIILDAIATTSSRLSRGFSVPAWAGLTLLAYLGVLVSFSRAIAVLPLGSSYATYSGVGTVAIVIIGSLAFGDHLRPTTLLGAALVVTGVIVLNLSGTRTA</sequence>
<evidence type="ECO:0000256" key="3">
    <source>
        <dbReference type="ARBA" id="ARBA00022475"/>
    </source>
</evidence>
<dbReference type="PANTHER" id="PTHR30561">
    <property type="entry name" value="SMR FAMILY PROTON-DEPENDENT DRUG EFFLUX TRANSPORTER SUGE"/>
    <property type="match status" value="1"/>
</dbReference>
<feature type="transmembrane region" description="Helical" evidence="7">
    <location>
        <begin position="24"/>
        <end position="45"/>
    </location>
</feature>